<organism evidence="1 2">
    <name type="scientific">Candidatus Nealsonbacteria bacterium RIFOXYC1_FULL_40_7</name>
    <dbReference type="NCBI Taxonomy" id="1801678"/>
    <lineage>
        <taxon>Bacteria</taxon>
        <taxon>Candidatus Nealsoniibacteriota</taxon>
    </lineage>
</organism>
<dbReference type="AlphaFoldDB" id="A0A1G2ENE5"/>
<comment type="caution">
    <text evidence="1">The sequence shown here is derived from an EMBL/GenBank/DDBJ whole genome shotgun (WGS) entry which is preliminary data.</text>
</comment>
<evidence type="ECO:0000313" key="2">
    <source>
        <dbReference type="Proteomes" id="UP000176326"/>
    </source>
</evidence>
<accession>A0A1G2ENE5</accession>
<evidence type="ECO:0000313" key="1">
    <source>
        <dbReference type="EMBL" id="OGZ27306.1"/>
    </source>
</evidence>
<proteinExistence type="predicted"/>
<gene>
    <name evidence="1" type="ORF">A2427_03170</name>
</gene>
<sequence length="146" mass="16743">MDQDLLVRLHLVKFASCLDPDEDSLIKWLIDLNFWDFEVRCRVRAANNYLPLDKETAFMEMFGLPLCRDSKNLFSNLLSSDVGLSLKALGFDGCQCNDWEDIETCTGKLLYLKLARVQYGKKLKALKIAFDPRAQFLIGARKVPYA</sequence>
<name>A0A1G2ENE5_9BACT</name>
<protein>
    <submittedName>
        <fullName evidence="1">Uncharacterized protein</fullName>
    </submittedName>
</protein>
<dbReference type="EMBL" id="MHMN01000046">
    <property type="protein sequence ID" value="OGZ27306.1"/>
    <property type="molecule type" value="Genomic_DNA"/>
</dbReference>
<reference evidence="1 2" key="1">
    <citation type="journal article" date="2016" name="Nat. Commun.">
        <title>Thousands of microbial genomes shed light on interconnected biogeochemical processes in an aquifer system.</title>
        <authorList>
            <person name="Anantharaman K."/>
            <person name="Brown C.T."/>
            <person name="Hug L.A."/>
            <person name="Sharon I."/>
            <person name="Castelle C.J."/>
            <person name="Probst A.J."/>
            <person name="Thomas B.C."/>
            <person name="Singh A."/>
            <person name="Wilkins M.J."/>
            <person name="Karaoz U."/>
            <person name="Brodie E.L."/>
            <person name="Williams K.H."/>
            <person name="Hubbard S.S."/>
            <person name="Banfield J.F."/>
        </authorList>
    </citation>
    <scope>NUCLEOTIDE SEQUENCE [LARGE SCALE GENOMIC DNA]</scope>
</reference>
<dbReference type="Proteomes" id="UP000176326">
    <property type="component" value="Unassembled WGS sequence"/>
</dbReference>